<dbReference type="EMBL" id="JAWLIP010000006">
    <property type="protein sequence ID" value="MDV6227340.1"/>
    <property type="molecule type" value="Genomic_DNA"/>
</dbReference>
<protein>
    <submittedName>
        <fullName evidence="1">Mandelate racemase</fullName>
    </submittedName>
</protein>
<organism evidence="1 2">
    <name type="scientific">Nitratireductor aquimarinus</name>
    <dbReference type="NCBI Taxonomy" id="889300"/>
    <lineage>
        <taxon>Bacteria</taxon>
        <taxon>Pseudomonadati</taxon>
        <taxon>Pseudomonadota</taxon>
        <taxon>Alphaproteobacteria</taxon>
        <taxon>Hyphomicrobiales</taxon>
        <taxon>Phyllobacteriaceae</taxon>
        <taxon>Nitratireductor</taxon>
    </lineage>
</organism>
<evidence type="ECO:0000313" key="2">
    <source>
        <dbReference type="Proteomes" id="UP001185659"/>
    </source>
</evidence>
<name>A0ABU4AM79_9HYPH</name>
<dbReference type="Proteomes" id="UP001185659">
    <property type="component" value="Unassembled WGS sequence"/>
</dbReference>
<dbReference type="RefSeq" id="WP_317561633.1">
    <property type="nucleotide sequence ID" value="NZ_JAWLIP010000006.1"/>
</dbReference>
<comment type="caution">
    <text evidence="1">The sequence shown here is derived from an EMBL/GenBank/DDBJ whole genome shotgun (WGS) entry which is preliminary data.</text>
</comment>
<dbReference type="InterPro" id="IPR036849">
    <property type="entry name" value="Enolase-like_C_sf"/>
</dbReference>
<proteinExistence type="predicted"/>
<dbReference type="SUPFAM" id="SSF51604">
    <property type="entry name" value="Enolase C-terminal domain-like"/>
    <property type="match status" value="1"/>
</dbReference>
<dbReference type="Gene3D" id="3.20.20.120">
    <property type="entry name" value="Enolase-like C-terminal domain"/>
    <property type="match status" value="1"/>
</dbReference>
<gene>
    <name evidence="1" type="ORF">R2G56_13665</name>
</gene>
<evidence type="ECO:0000313" key="1">
    <source>
        <dbReference type="EMBL" id="MDV6227340.1"/>
    </source>
</evidence>
<reference evidence="1 2" key="1">
    <citation type="submission" date="2023-10" db="EMBL/GenBank/DDBJ databases">
        <authorList>
            <person name="Venkata Ramana C."/>
            <person name="Sasikala C."/>
            <person name="Dhurka M."/>
        </authorList>
    </citation>
    <scope>NUCLEOTIDE SEQUENCE [LARGE SCALE GENOMIC DNA]</scope>
    <source>
        <strain evidence="1 2">KCTC 32151</strain>
    </source>
</reference>
<accession>A0ABU4AM79</accession>
<sequence length="492" mass="53003">MSTTKLKVIGGRIGIANAFARMPFRFGVVTMEAAASATLELEVFVDGKPVLGYASDLLAYKWFDKRPEKTPADNVADLLWVVEEALAVARNLPEGSLFTLWRQLDEEVDRRAVAAGFNRLGASFGVSMVERATIDALGRATGQSFFDMVRGNAFGIDGGAVFPELAGMSPASILAEKPLERIGLRHTVGLVDPIEAGDIASADRLDDGLPETLADYIEQDDLSYLKIKIAGDPTSDMARLERIAGLMDRIGRAFALTLDGNEQYSRLEEFAALMDAIRGNPALDRFYDAILFIEQPLERSVALSAPLDPRALKTIGKPLLIDEADGWTSAYHEATALGYHGVSHKNCKGVIRSLLNAMLAETRNRQTGPGVYFQSAEDLTCLPVVSLQADLAVVAALGITHVERNGHHYFHGLEHLPAREAEAALAAHPDLYRREGSSIVTAINGGALDIASLQVPGMGFACLPDLGQRTRAADWTFDSLNKSDAGHAGTGD</sequence>
<keyword evidence="2" id="KW-1185">Reference proteome</keyword>